<name>A0AAU7DVL5_9MICO</name>
<organism evidence="1">
    <name type="scientific">Jonesiaceae bacterium BS-20</name>
    <dbReference type="NCBI Taxonomy" id="3120821"/>
    <lineage>
        <taxon>Bacteria</taxon>
        <taxon>Bacillati</taxon>
        <taxon>Actinomycetota</taxon>
        <taxon>Actinomycetes</taxon>
        <taxon>Micrococcales</taxon>
        <taxon>Jonesiaceae</taxon>
    </lineage>
</organism>
<protein>
    <submittedName>
        <fullName evidence="1">Uncharacterized protein</fullName>
    </submittedName>
</protein>
<dbReference type="AlphaFoldDB" id="A0AAU7DVL5"/>
<gene>
    <name evidence="1" type="ORF">V5R04_03045</name>
</gene>
<accession>A0AAU7DVL5</accession>
<reference evidence="1" key="1">
    <citation type="submission" date="2024-02" db="EMBL/GenBank/DDBJ databases">
        <title>Tomenella chthoni gen. nov. sp. nov., a member of the family Jonesiaceae isolated from bat guano.</title>
        <authorList>
            <person name="Miller S.L."/>
            <person name="King J."/>
            <person name="Sankaranarayanan K."/>
            <person name="Lawson P.A."/>
        </authorList>
    </citation>
    <scope>NUCLEOTIDE SEQUENCE</scope>
    <source>
        <strain evidence="1">BS-20</strain>
    </source>
</reference>
<evidence type="ECO:0000313" key="1">
    <source>
        <dbReference type="EMBL" id="XBH22222.1"/>
    </source>
</evidence>
<proteinExistence type="predicted"/>
<sequence length="49" mass="5546">MKNQIQVGMNPAERHVQNFAIRFRFLAFVAFRSEGQALRGFAVTPHVTG</sequence>
<dbReference type="EMBL" id="CP146203">
    <property type="protein sequence ID" value="XBH22222.1"/>
    <property type="molecule type" value="Genomic_DNA"/>
</dbReference>